<dbReference type="EMBL" id="LWQS01000059">
    <property type="protein sequence ID" value="OAN45134.1"/>
    <property type="molecule type" value="Genomic_DNA"/>
</dbReference>
<dbReference type="OrthoDB" id="9788681at2"/>
<dbReference type="STRING" id="1707952.A6A03_15565"/>
<feature type="domain" description="Carbohydrate kinase PfkB" evidence="3">
    <location>
        <begin position="36"/>
        <end position="293"/>
    </location>
</feature>
<accession>A0A178MB78</accession>
<dbReference type="Proteomes" id="UP000078287">
    <property type="component" value="Unassembled WGS sequence"/>
</dbReference>
<reference evidence="4 5" key="1">
    <citation type="submission" date="2016-04" db="EMBL/GenBank/DDBJ databases">
        <title>Chloroflexus islandicus sp. nov., a thermophilic filamentous anoxygenic phototrophic bacterium from geyser Strokkur (Iceland).</title>
        <authorList>
            <person name="Gaisin V.A."/>
            <person name="Kalashnikov A.M."/>
            <person name="Sukhacheva M.V."/>
            <person name="Grouzdev D.S."/>
            <person name="Ivanov T.M."/>
            <person name="Kuznetsov B."/>
            <person name="Gorlenko V.M."/>
        </authorList>
    </citation>
    <scope>NUCLEOTIDE SEQUENCE [LARGE SCALE GENOMIC DNA]</scope>
    <source>
        <strain evidence="5">isl-2</strain>
    </source>
</reference>
<sequence>MKIVVTGSLAFDYIMDFPGYFKDFMLSDKAHIISVSFLVDSMRKLRGGVAGNIAYNLALLGERPLIVGAAGHDFGAYREWLEEQGVDTSGIAIIEHEFTSSCFINTDQANNQIVAFYAGAMGHDHHNSLLNRGLTADDLVLISPTNPDAMRRFALECQQMGVPYIFDPGKQTPRLDPDLLAVGLQGARVLISNDYEFGMMAKCLGISEDELIARAPITVVTRGVDGSQIYVDGQLAAQIPVAPVSEVRDPTGAGDAYLAGIAFGLARGLPLEVTGRIAALCAAYAIEERGCQEHRFTLNQFASRYRAAFGHDLPLDVFSLREAA</sequence>
<comment type="caution">
    <text evidence="4">The sequence shown here is derived from an EMBL/GenBank/DDBJ whole genome shotgun (WGS) entry which is preliminary data.</text>
</comment>
<keyword evidence="2 4" id="KW-0418">Kinase</keyword>
<dbReference type="PROSITE" id="PS00584">
    <property type="entry name" value="PFKB_KINASES_2"/>
    <property type="match status" value="1"/>
</dbReference>
<gene>
    <name evidence="4" type="ORF">A6A03_15565</name>
</gene>
<evidence type="ECO:0000256" key="2">
    <source>
        <dbReference type="ARBA" id="ARBA00022777"/>
    </source>
</evidence>
<dbReference type="PANTHER" id="PTHR10584">
    <property type="entry name" value="SUGAR KINASE"/>
    <property type="match status" value="1"/>
</dbReference>
<proteinExistence type="predicted"/>
<dbReference type="GO" id="GO:0016301">
    <property type="term" value="F:kinase activity"/>
    <property type="evidence" value="ECO:0007669"/>
    <property type="project" value="UniProtKB-KW"/>
</dbReference>
<dbReference type="InterPro" id="IPR002173">
    <property type="entry name" value="Carboh/pur_kinase_PfkB_CS"/>
</dbReference>
<dbReference type="RefSeq" id="WP_066788109.1">
    <property type="nucleotide sequence ID" value="NZ_LWQS01000059.1"/>
</dbReference>
<organism evidence="4 5">
    <name type="scientific">Chloroflexus islandicus</name>
    <dbReference type="NCBI Taxonomy" id="1707952"/>
    <lineage>
        <taxon>Bacteria</taxon>
        <taxon>Bacillati</taxon>
        <taxon>Chloroflexota</taxon>
        <taxon>Chloroflexia</taxon>
        <taxon>Chloroflexales</taxon>
        <taxon>Chloroflexineae</taxon>
        <taxon>Chloroflexaceae</taxon>
        <taxon>Chloroflexus</taxon>
    </lineage>
</organism>
<dbReference type="PROSITE" id="PS00583">
    <property type="entry name" value="PFKB_KINASES_1"/>
    <property type="match status" value="1"/>
</dbReference>
<evidence type="ECO:0000313" key="5">
    <source>
        <dbReference type="Proteomes" id="UP000078287"/>
    </source>
</evidence>
<dbReference type="SUPFAM" id="SSF53613">
    <property type="entry name" value="Ribokinase-like"/>
    <property type="match status" value="1"/>
</dbReference>
<dbReference type="InterPro" id="IPR029056">
    <property type="entry name" value="Ribokinase-like"/>
</dbReference>
<evidence type="ECO:0000313" key="4">
    <source>
        <dbReference type="EMBL" id="OAN45134.1"/>
    </source>
</evidence>
<dbReference type="CDD" id="cd01942">
    <property type="entry name" value="ribokinase_group_A"/>
    <property type="match status" value="1"/>
</dbReference>
<name>A0A178MB78_9CHLR</name>
<dbReference type="Pfam" id="PF00294">
    <property type="entry name" value="PfkB"/>
    <property type="match status" value="1"/>
</dbReference>
<dbReference type="PANTHER" id="PTHR10584:SF166">
    <property type="entry name" value="RIBOKINASE"/>
    <property type="match status" value="1"/>
</dbReference>
<keyword evidence="1" id="KW-0808">Transferase</keyword>
<dbReference type="InterPro" id="IPR011611">
    <property type="entry name" value="PfkB_dom"/>
</dbReference>
<keyword evidence="5" id="KW-1185">Reference proteome</keyword>
<dbReference type="AlphaFoldDB" id="A0A178MB78"/>
<evidence type="ECO:0000259" key="3">
    <source>
        <dbReference type="Pfam" id="PF00294"/>
    </source>
</evidence>
<protein>
    <submittedName>
        <fullName evidence="4">Ribokinase</fullName>
    </submittedName>
</protein>
<evidence type="ECO:0000256" key="1">
    <source>
        <dbReference type="ARBA" id="ARBA00022679"/>
    </source>
</evidence>
<dbReference type="Gene3D" id="3.40.1190.20">
    <property type="match status" value="1"/>
</dbReference>